<dbReference type="GO" id="GO:0015421">
    <property type="term" value="F:ABC-type oligopeptide transporter activity"/>
    <property type="evidence" value="ECO:0007669"/>
    <property type="project" value="TreeGrafter"/>
</dbReference>
<feature type="transmembrane region" description="Helical" evidence="9">
    <location>
        <begin position="76"/>
        <end position="108"/>
    </location>
</feature>
<dbReference type="InterPro" id="IPR039421">
    <property type="entry name" value="Type_1_exporter"/>
</dbReference>
<comment type="subcellular location">
    <subcellularLocation>
        <location evidence="1">Cell membrane</location>
        <topology evidence="1">Multi-pass membrane protein</topology>
    </subcellularLocation>
</comment>
<dbReference type="FunFam" id="3.40.50.300:FF:000221">
    <property type="entry name" value="Multidrug ABC transporter ATP-binding protein"/>
    <property type="match status" value="1"/>
</dbReference>
<keyword evidence="5" id="KW-0547">Nucleotide-binding</keyword>
<dbReference type="Gene3D" id="3.40.50.300">
    <property type="entry name" value="P-loop containing nucleotide triphosphate hydrolases"/>
    <property type="match status" value="1"/>
</dbReference>
<keyword evidence="7 9" id="KW-1133">Transmembrane helix</keyword>
<evidence type="ECO:0000259" key="10">
    <source>
        <dbReference type="PROSITE" id="PS50893"/>
    </source>
</evidence>
<organism evidence="12 13">
    <name type="scientific">Candidatus Doudnabacteria bacterium RIFCSPHIGHO2_01_FULL_49_9</name>
    <dbReference type="NCBI Taxonomy" id="1817827"/>
    <lineage>
        <taxon>Bacteria</taxon>
        <taxon>Candidatus Doudnaibacteriota</taxon>
    </lineage>
</organism>
<evidence type="ECO:0000256" key="7">
    <source>
        <dbReference type="ARBA" id="ARBA00022989"/>
    </source>
</evidence>
<keyword evidence="3" id="KW-1003">Cell membrane</keyword>
<keyword evidence="4 9" id="KW-0812">Transmembrane</keyword>
<dbReference type="SUPFAM" id="SSF90123">
    <property type="entry name" value="ABC transporter transmembrane region"/>
    <property type="match status" value="1"/>
</dbReference>
<proteinExistence type="predicted"/>
<keyword evidence="6" id="KW-0067">ATP-binding</keyword>
<feature type="transmembrane region" description="Helical" evidence="9">
    <location>
        <begin position="179"/>
        <end position="198"/>
    </location>
</feature>
<evidence type="ECO:0000256" key="5">
    <source>
        <dbReference type="ARBA" id="ARBA00022741"/>
    </source>
</evidence>
<dbReference type="Pfam" id="PF00664">
    <property type="entry name" value="ABC_membrane"/>
    <property type="match status" value="1"/>
</dbReference>
<protein>
    <recommendedName>
        <fullName evidence="14">ABC transporter domain-containing protein</fullName>
    </recommendedName>
</protein>
<evidence type="ECO:0000256" key="1">
    <source>
        <dbReference type="ARBA" id="ARBA00004651"/>
    </source>
</evidence>
<dbReference type="PANTHER" id="PTHR43394:SF1">
    <property type="entry name" value="ATP-BINDING CASSETTE SUB-FAMILY B MEMBER 10, MITOCHONDRIAL"/>
    <property type="match status" value="1"/>
</dbReference>
<evidence type="ECO:0000256" key="3">
    <source>
        <dbReference type="ARBA" id="ARBA00022475"/>
    </source>
</evidence>
<dbReference type="InterPro" id="IPR011527">
    <property type="entry name" value="ABC1_TM_dom"/>
</dbReference>
<gene>
    <name evidence="12" type="ORF">A2846_04630</name>
</gene>
<evidence type="ECO:0000259" key="11">
    <source>
        <dbReference type="PROSITE" id="PS50929"/>
    </source>
</evidence>
<comment type="caution">
    <text evidence="12">The sequence shown here is derived from an EMBL/GenBank/DDBJ whole genome shotgun (WGS) entry which is preliminary data.</text>
</comment>
<sequence>MNNIEKKSKLSFSVFGELIRNSFRVSKLIWSENKGMSIFLVFAFLTVSVAPFIQSGSIALLINNLVDIKNITESKIFLIIGMMILASLLPSIFFILQGYISKVLLLLLDRKIILMVMKKQADMDFASHENPKINDLIGKVTEQAQWRSREFAHRQYFLIQNFIEVAIASVILYLSSWWIFLIIFLGTVPELLVEVYYGKVNWGIWSAKAEDRRRFWDLNEYFRKLNLIQEIRIFQNIQHFFAMVKHLLVTFQNASIKNENKKLIYKLLSGFVSQAVISFAIFWFVFQVVHGNLLIGTLTFILASIGSFRQSLASLFQNLALQYEDSLFVTDMFKLLDLPKIIKHQEKGIVLDKHKTPEIVFENVTFKYPATENAVISNFSLKIAAGEKIAIVGINGAGKTTFVKLLCRFYDPTEGRITIDGHDLKNIDLESWYYQLGIIFQDYARYHFLVKDTIALGRTGSETDLEKVKASAKAAEADIFIEEWEKNYDQMLGREFTEGVEPSVGQWQKLALARTFYRDPNVLILDEPTSAIDAEAEAKIFEKLENLPDNRSVILISHRFSTVRQADKIVIIENGAIKENGTHEELIKLNGTYAKLFNLQAKGYK</sequence>
<dbReference type="GO" id="GO:0016887">
    <property type="term" value="F:ATP hydrolysis activity"/>
    <property type="evidence" value="ECO:0007669"/>
    <property type="project" value="InterPro"/>
</dbReference>
<evidence type="ECO:0000256" key="4">
    <source>
        <dbReference type="ARBA" id="ARBA00022692"/>
    </source>
</evidence>
<dbReference type="PROSITE" id="PS50893">
    <property type="entry name" value="ABC_TRANSPORTER_2"/>
    <property type="match status" value="1"/>
</dbReference>
<feature type="transmembrane region" description="Helical" evidence="9">
    <location>
        <begin position="36"/>
        <end position="56"/>
    </location>
</feature>
<dbReference type="AlphaFoldDB" id="A0A1F5P2Y7"/>
<evidence type="ECO:0000256" key="2">
    <source>
        <dbReference type="ARBA" id="ARBA00022448"/>
    </source>
</evidence>
<evidence type="ECO:0000256" key="9">
    <source>
        <dbReference type="SAM" id="Phobius"/>
    </source>
</evidence>
<evidence type="ECO:0000313" key="12">
    <source>
        <dbReference type="EMBL" id="OGE84243.1"/>
    </source>
</evidence>
<keyword evidence="8 9" id="KW-0472">Membrane</keyword>
<dbReference type="InterPro" id="IPR003439">
    <property type="entry name" value="ABC_transporter-like_ATP-bd"/>
</dbReference>
<dbReference type="EMBL" id="MFEN01000021">
    <property type="protein sequence ID" value="OGE84243.1"/>
    <property type="molecule type" value="Genomic_DNA"/>
</dbReference>
<dbReference type="Pfam" id="PF00005">
    <property type="entry name" value="ABC_tran"/>
    <property type="match status" value="1"/>
</dbReference>
<feature type="transmembrane region" description="Helical" evidence="9">
    <location>
        <begin position="156"/>
        <end position="173"/>
    </location>
</feature>
<feature type="domain" description="ABC transmembrane type-1" evidence="11">
    <location>
        <begin position="38"/>
        <end position="320"/>
    </location>
</feature>
<dbReference type="Proteomes" id="UP000176339">
    <property type="component" value="Unassembled WGS sequence"/>
</dbReference>
<feature type="transmembrane region" description="Helical" evidence="9">
    <location>
        <begin position="263"/>
        <end position="285"/>
    </location>
</feature>
<dbReference type="GO" id="GO:0005886">
    <property type="term" value="C:plasma membrane"/>
    <property type="evidence" value="ECO:0007669"/>
    <property type="project" value="UniProtKB-SubCell"/>
</dbReference>
<feature type="domain" description="ABC transporter" evidence="10">
    <location>
        <begin position="359"/>
        <end position="599"/>
    </location>
</feature>
<dbReference type="GO" id="GO:0005524">
    <property type="term" value="F:ATP binding"/>
    <property type="evidence" value="ECO:0007669"/>
    <property type="project" value="UniProtKB-KW"/>
</dbReference>
<dbReference type="SMART" id="SM00382">
    <property type="entry name" value="AAA"/>
    <property type="match status" value="1"/>
</dbReference>
<evidence type="ECO:0000256" key="8">
    <source>
        <dbReference type="ARBA" id="ARBA00023136"/>
    </source>
</evidence>
<name>A0A1F5P2Y7_9BACT</name>
<reference evidence="12 13" key="1">
    <citation type="journal article" date="2016" name="Nat. Commun.">
        <title>Thousands of microbial genomes shed light on interconnected biogeochemical processes in an aquifer system.</title>
        <authorList>
            <person name="Anantharaman K."/>
            <person name="Brown C.T."/>
            <person name="Hug L.A."/>
            <person name="Sharon I."/>
            <person name="Castelle C.J."/>
            <person name="Probst A.J."/>
            <person name="Thomas B.C."/>
            <person name="Singh A."/>
            <person name="Wilkins M.J."/>
            <person name="Karaoz U."/>
            <person name="Brodie E.L."/>
            <person name="Williams K.H."/>
            <person name="Hubbard S.S."/>
            <person name="Banfield J.F."/>
        </authorList>
    </citation>
    <scope>NUCLEOTIDE SEQUENCE [LARGE SCALE GENOMIC DNA]</scope>
</reference>
<dbReference type="InterPro" id="IPR027417">
    <property type="entry name" value="P-loop_NTPase"/>
</dbReference>
<dbReference type="InterPro" id="IPR036640">
    <property type="entry name" value="ABC1_TM_sf"/>
</dbReference>
<evidence type="ECO:0000256" key="6">
    <source>
        <dbReference type="ARBA" id="ARBA00022840"/>
    </source>
</evidence>
<evidence type="ECO:0008006" key="14">
    <source>
        <dbReference type="Google" id="ProtNLM"/>
    </source>
</evidence>
<accession>A0A1F5P2Y7</accession>
<dbReference type="InterPro" id="IPR003593">
    <property type="entry name" value="AAA+_ATPase"/>
</dbReference>
<dbReference type="Gene3D" id="1.20.1560.10">
    <property type="entry name" value="ABC transporter type 1, transmembrane domain"/>
    <property type="match status" value="1"/>
</dbReference>
<dbReference type="SUPFAM" id="SSF52540">
    <property type="entry name" value="P-loop containing nucleoside triphosphate hydrolases"/>
    <property type="match status" value="1"/>
</dbReference>
<evidence type="ECO:0000313" key="13">
    <source>
        <dbReference type="Proteomes" id="UP000176339"/>
    </source>
</evidence>
<dbReference type="PANTHER" id="PTHR43394">
    <property type="entry name" value="ATP-DEPENDENT PERMEASE MDL1, MITOCHONDRIAL"/>
    <property type="match status" value="1"/>
</dbReference>
<dbReference type="PROSITE" id="PS50929">
    <property type="entry name" value="ABC_TM1F"/>
    <property type="match status" value="1"/>
</dbReference>
<keyword evidence="2" id="KW-0813">Transport</keyword>